<dbReference type="PANTHER" id="PTHR46481:SF8">
    <property type="entry name" value="ZINC FINGER BED DOMAIN-CONTAINING PROTEIN RICESLEEPER 1-LIKE"/>
    <property type="match status" value="1"/>
</dbReference>
<evidence type="ECO:0000256" key="1">
    <source>
        <dbReference type="ARBA" id="ARBA00023125"/>
    </source>
</evidence>
<name>A0AAN7I726_QUERU</name>
<evidence type="ECO:0008006" key="6">
    <source>
        <dbReference type="Google" id="ProtNLM"/>
    </source>
</evidence>
<reference evidence="4 5" key="1">
    <citation type="journal article" date="2023" name="G3 (Bethesda)">
        <title>A haplotype-resolved chromosome-scale genome for Quercus rubra L. provides insights into the genetics of adaptive traits for red oak species.</title>
        <authorList>
            <person name="Kapoor B."/>
            <person name="Jenkins J."/>
            <person name="Schmutz J."/>
            <person name="Zhebentyayeva T."/>
            <person name="Kuelheim C."/>
            <person name="Coggeshall M."/>
            <person name="Heim C."/>
            <person name="Lasky J.R."/>
            <person name="Leites L."/>
            <person name="Islam-Faridi N."/>
            <person name="Romero-Severson J."/>
            <person name="DeLeo V.L."/>
            <person name="Lucas S.M."/>
            <person name="Lazic D."/>
            <person name="Gailing O."/>
            <person name="Carlson J."/>
            <person name="Staton M."/>
        </authorList>
    </citation>
    <scope>NUCLEOTIDE SEQUENCE [LARGE SCALE GENOMIC DNA]</scope>
    <source>
        <strain evidence="4">Pseudo-F2</strain>
    </source>
</reference>
<feature type="domain" description="hAT-like transposase RNase-H fold" evidence="3">
    <location>
        <begin position="353"/>
        <end position="432"/>
    </location>
</feature>
<sequence>MQHFIKLIGPDLKNPRSECKYCKNQYKCHGKKNGTSSMLQHMKVCKKSPFPHDDKQKTLSFQAKREGESDSNVLVVANYSKERIRSALARMIIIDKLPFKFVERQGFQEFMKIVEPRFPIPHRTTIARACMKIYSSEVDIFRRAFVVQWICVTMDAWTSIQNLNYMKILNFYPIANHKRDTIGRTVESCLLKWGIDRLFTITADNASSNDVTIDHVKKKTKERDSSILGGEFMHMRCYAHILNLIVQNGLKSIHESIAKVRNMVRYVRASPARFEKFQECVENEKIKAKCLLSLNVLTRWNSTYLMLDCALKFVRAFDRLEEEDGHYKLFFTFMKFLGIFYEATLRFFGSLFVTSNTYFHELISIEDQLDEKKNDKYWESIDNINLILFVVVVLDSMYRLKYVKFWFREWYRKDKGDEMSSKVRDVLKRLYMNKVSQNGVSSSSGSGSVASLARDSRPSVDKVSLSDRIKSYNNRFKQHLAGEDSVESKSEWARYLLESFEDPDVKDFDILMWWKMNYFRYRVLSQIARDVLAIPISTVASEFAFSIGGVF</sequence>
<dbReference type="GO" id="GO:0046983">
    <property type="term" value="F:protein dimerization activity"/>
    <property type="evidence" value="ECO:0007669"/>
    <property type="project" value="InterPro"/>
</dbReference>
<keyword evidence="1" id="KW-0238">DNA-binding</keyword>
<dbReference type="PANTHER" id="PTHR46481">
    <property type="entry name" value="ZINC FINGER BED DOMAIN-CONTAINING PROTEIN 4"/>
    <property type="match status" value="1"/>
</dbReference>
<dbReference type="InterPro" id="IPR008906">
    <property type="entry name" value="HATC_C_dom"/>
</dbReference>
<feature type="domain" description="HAT C-terminal dimerisation" evidence="2">
    <location>
        <begin position="494"/>
        <end position="548"/>
    </location>
</feature>
<dbReference type="SUPFAM" id="SSF53098">
    <property type="entry name" value="Ribonuclease H-like"/>
    <property type="match status" value="1"/>
</dbReference>
<dbReference type="InterPro" id="IPR052035">
    <property type="entry name" value="ZnF_BED_domain_contain"/>
</dbReference>
<dbReference type="AlphaFoldDB" id="A0AAN7I726"/>
<evidence type="ECO:0000313" key="4">
    <source>
        <dbReference type="EMBL" id="KAK4557458.1"/>
    </source>
</evidence>
<protein>
    <recommendedName>
        <fullName evidence="6">BED-type domain-containing protein</fullName>
    </recommendedName>
</protein>
<dbReference type="InterPro" id="IPR025525">
    <property type="entry name" value="hAT-like_transposase_RNase-H"/>
</dbReference>
<dbReference type="GO" id="GO:0003677">
    <property type="term" value="F:DNA binding"/>
    <property type="evidence" value="ECO:0007669"/>
    <property type="project" value="UniProtKB-KW"/>
</dbReference>
<dbReference type="EMBL" id="JAXUIC010000012">
    <property type="protein sequence ID" value="KAK4557458.1"/>
    <property type="molecule type" value="Genomic_DNA"/>
</dbReference>
<proteinExistence type="predicted"/>
<organism evidence="4 5">
    <name type="scientific">Quercus rubra</name>
    <name type="common">Northern red oak</name>
    <name type="synonym">Quercus borealis</name>
    <dbReference type="NCBI Taxonomy" id="3512"/>
    <lineage>
        <taxon>Eukaryota</taxon>
        <taxon>Viridiplantae</taxon>
        <taxon>Streptophyta</taxon>
        <taxon>Embryophyta</taxon>
        <taxon>Tracheophyta</taxon>
        <taxon>Spermatophyta</taxon>
        <taxon>Magnoliopsida</taxon>
        <taxon>eudicotyledons</taxon>
        <taxon>Gunneridae</taxon>
        <taxon>Pentapetalae</taxon>
        <taxon>rosids</taxon>
        <taxon>fabids</taxon>
        <taxon>Fagales</taxon>
        <taxon>Fagaceae</taxon>
        <taxon>Quercus</taxon>
    </lineage>
</organism>
<evidence type="ECO:0000259" key="3">
    <source>
        <dbReference type="Pfam" id="PF14372"/>
    </source>
</evidence>
<dbReference type="SMART" id="SM00614">
    <property type="entry name" value="ZnF_BED"/>
    <property type="match status" value="1"/>
</dbReference>
<accession>A0AAN7I726</accession>
<gene>
    <name evidence="4" type="ORF">RGQ29_007280</name>
</gene>
<evidence type="ECO:0000313" key="5">
    <source>
        <dbReference type="Proteomes" id="UP001324115"/>
    </source>
</evidence>
<keyword evidence="5" id="KW-1185">Reference proteome</keyword>
<dbReference type="Pfam" id="PF14372">
    <property type="entry name" value="hAT-like_RNase-H"/>
    <property type="match status" value="1"/>
</dbReference>
<dbReference type="Pfam" id="PF05699">
    <property type="entry name" value="Dimer_Tnp_hAT"/>
    <property type="match status" value="1"/>
</dbReference>
<dbReference type="InterPro" id="IPR012337">
    <property type="entry name" value="RNaseH-like_sf"/>
</dbReference>
<dbReference type="SUPFAM" id="SSF140996">
    <property type="entry name" value="Hermes dimerisation domain"/>
    <property type="match status" value="1"/>
</dbReference>
<dbReference type="Proteomes" id="UP001324115">
    <property type="component" value="Unassembled WGS sequence"/>
</dbReference>
<evidence type="ECO:0000259" key="2">
    <source>
        <dbReference type="Pfam" id="PF05699"/>
    </source>
</evidence>
<comment type="caution">
    <text evidence="4">The sequence shown here is derived from an EMBL/GenBank/DDBJ whole genome shotgun (WGS) entry which is preliminary data.</text>
</comment>